<dbReference type="RefSeq" id="WP_103044673.1">
    <property type="nucleotide sequence ID" value="NZ_BAABBP010000031.1"/>
</dbReference>
<keyword evidence="1" id="KW-0812">Transmembrane</keyword>
<keyword evidence="1" id="KW-1133">Transmembrane helix</keyword>
<feature type="transmembrane region" description="Helical" evidence="1">
    <location>
        <begin position="35"/>
        <end position="55"/>
    </location>
</feature>
<evidence type="ECO:0000313" key="4">
    <source>
        <dbReference type="Proteomes" id="UP001501627"/>
    </source>
</evidence>
<protein>
    <submittedName>
        <fullName evidence="3">SPW repeat protein</fullName>
    </submittedName>
</protein>
<dbReference type="EMBL" id="BAABBP010000031">
    <property type="protein sequence ID" value="GAA4002412.1"/>
    <property type="molecule type" value="Genomic_DNA"/>
</dbReference>
<gene>
    <name evidence="3" type="ORF">GCM10022279_27890</name>
</gene>
<proteinExistence type="predicted"/>
<organism evidence="3 4">
    <name type="scientific">Comamonas faecalis</name>
    <dbReference type="NCBI Taxonomy" id="1387849"/>
    <lineage>
        <taxon>Bacteria</taxon>
        <taxon>Pseudomonadati</taxon>
        <taxon>Pseudomonadota</taxon>
        <taxon>Betaproteobacteria</taxon>
        <taxon>Burkholderiales</taxon>
        <taxon>Comamonadaceae</taxon>
        <taxon>Comamonas</taxon>
    </lineage>
</organism>
<name>A0ABP7RUM0_9BURK</name>
<comment type="caution">
    <text evidence="3">The sequence shown here is derived from an EMBL/GenBank/DDBJ whole genome shotgun (WGS) entry which is preliminary data.</text>
</comment>
<feature type="domain" description="SPW repeat-containing integral membrane" evidence="2">
    <location>
        <begin position="7"/>
        <end position="102"/>
    </location>
</feature>
<dbReference type="Pfam" id="PF03779">
    <property type="entry name" value="SPW"/>
    <property type="match status" value="1"/>
</dbReference>
<dbReference type="InterPro" id="IPR005530">
    <property type="entry name" value="SPW"/>
</dbReference>
<reference evidence="4" key="1">
    <citation type="journal article" date="2019" name="Int. J. Syst. Evol. Microbiol.">
        <title>The Global Catalogue of Microorganisms (GCM) 10K type strain sequencing project: providing services to taxonomists for standard genome sequencing and annotation.</title>
        <authorList>
            <consortium name="The Broad Institute Genomics Platform"/>
            <consortium name="The Broad Institute Genome Sequencing Center for Infectious Disease"/>
            <person name="Wu L."/>
            <person name="Ma J."/>
        </authorList>
    </citation>
    <scope>NUCLEOTIDE SEQUENCE [LARGE SCALE GENOMIC DNA]</scope>
    <source>
        <strain evidence="4">JCM 17561</strain>
    </source>
</reference>
<sequence length="121" mass="13239">MKQVKHWQDPLNALLGAWLALSPWVLGYQDQMAPMANGIAIGLALIAASLGAIFVPRAWEEWTEGALGLWMVVSPWALGFSMHMDAMRNAVASGIVILVLALWVLATDKDYSAWMRHGAAH</sequence>
<keyword evidence="1" id="KW-0472">Membrane</keyword>
<accession>A0ABP7RUM0</accession>
<keyword evidence="4" id="KW-1185">Reference proteome</keyword>
<evidence type="ECO:0000259" key="2">
    <source>
        <dbReference type="Pfam" id="PF03779"/>
    </source>
</evidence>
<dbReference type="Proteomes" id="UP001501627">
    <property type="component" value="Unassembled WGS sequence"/>
</dbReference>
<feature type="transmembrane region" description="Helical" evidence="1">
    <location>
        <begin position="90"/>
        <end position="106"/>
    </location>
</feature>
<evidence type="ECO:0000313" key="3">
    <source>
        <dbReference type="EMBL" id="GAA4002412.1"/>
    </source>
</evidence>
<feature type="transmembrane region" description="Helical" evidence="1">
    <location>
        <begin position="67"/>
        <end position="84"/>
    </location>
</feature>
<feature type="transmembrane region" description="Helical" evidence="1">
    <location>
        <begin position="12"/>
        <end position="29"/>
    </location>
</feature>
<evidence type="ECO:0000256" key="1">
    <source>
        <dbReference type="SAM" id="Phobius"/>
    </source>
</evidence>